<dbReference type="OrthoDB" id="1305548at2759"/>
<feature type="region of interest" description="Disordered" evidence="1">
    <location>
        <begin position="162"/>
        <end position="209"/>
    </location>
</feature>
<dbReference type="AlphaFoldDB" id="A0A9J6B7L2"/>
<gene>
    <name evidence="2" type="ORF">H5410_004403</name>
</gene>
<comment type="caution">
    <text evidence="2">The sequence shown here is derived from an EMBL/GenBank/DDBJ whole genome shotgun (WGS) entry which is preliminary data.</text>
</comment>
<evidence type="ECO:0000313" key="2">
    <source>
        <dbReference type="EMBL" id="KAG5632686.1"/>
    </source>
</evidence>
<sequence length="209" mass="23537">MDLHLFIIKSNFIIISDDSDGDDSSKSHGLSIVVDNETLILGFVEVSQEVDQEVTSHLTKTLQPVESHHLASSSRTIRLKDKSTRALARGLVISTGSNAVIPRRPYRSQRMRASNDPEVIEEKRKRTTKMCASSKRKKSTPRATIRLKDKSTRALARGPVISRGSNAVIPRRPYRSQRMRASNDPEVIEEKRKRTTKMCTSSKRNKSVP</sequence>
<evidence type="ECO:0000256" key="1">
    <source>
        <dbReference type="SAM" id="MobiDB-lite"/>
    </source>
</evidence>
<organism evidence="2 3">
    <name type="scientific">Solanum commersonii</name>
    <name type="common">Commerson's wild potato</name>
    <name type="synonym">Commerson's nightshade</name>
    <dbReference type="NCBI Taxonomy" id="4109"/>
    <lineage>
        <taxon>Eukaryota</taxon>
        <taxon>Viridiplantae</taxon>
        <taxon>Streptophyta</taxon>
        <taxon>Embryophyta</taxon>
        <taxon>Tracheophyta</taxon>
        <taxon>Spermatophyta</taxon>
        <taxon>Magnoliopsida</taxon>
        <taxon>eudicotyledons</taxon>
        <taxon>Gunneridae</taxon>
        <taxon>Pentapetalae</taxon>
        <taxon>asterids</taxon>
        <taxon>lamiids</taxon>
        <taxon>Solanales</taxon>
        <taxon>Solanaceae</taxon>
        <taxon>Solanoideae</taxon>
        <taxon>Solaneae</taxon>
        <taxon>Solanum</taxon>
    </lineage>
</organism>
<reference evidence="2 3" key="1">
    <citation type="submission" date="2020-09" db="EMBL/GenBank/DDBJ databases">
        <title>De no assembly of potato wild relative species, Solanum commersonii.</title>
        <authorList>
            <person name="Cho K."/>
        </authorList>
    </citation>
    <scope>NUCLEOTIDE SEQUENCE [LARGE SCALE GENOMIC DNA]</scope>
    <source>
        <strain evidence="2">LZ3.2</strain>
        <tissue evidence="2">Leaf</tissue>
    </source>
</reference>
<dbReference type="Proteomes" id="UP000824120">
    <property type="component" value="Chromosome 1"/>
</dbReference>
<protein>
    <submittedName>
        <fullName evidence="2">Uncharacterized protein</fullName>
    </submittedName>
</protein>
<evidence type="ECO:0000313" key="3">
    <source>
        <dbReference type="Proteomes" id="UP000824120"/>
    </source>
</evidence>
<accession>A0A9J6B7L2</accession>
<dbReference type="EMBL" id="JACXVP010000001">
    <property type="protein sequence ID" value="KAG5632686.1"/>
    <property type="molecule type" value="Genomic_DNA"/>
</dbReference>
<feature type="region of interest" description="Disordered" evidence="1">
    <location>
        <begin position="108"/>
        <end position="143"/>
    </location>
</feature>
<name>A0A9J6B7L2_SOLCO</name>
<proteinExistence type="predicted"/>
<keyword evidence="3" id="KW-1185">Reference proteome</keyword>